<proteinExistence type="predicted"/>
<dbReference type="AlphaFoldDB" id="A0A6M3J4Q0"/>
<organism evidence="1">
    <name type="scientific">viral metagenome</name>
    <dbReference type="NCBI Taxonomy" id="1070528"/>
    <lineage>
        <taxon>unclassified sequences</taxon>
        <taxon>metagenomes</taxon>
        <taxon>organismal metagenomes</taxon>
    </lineage>
</organism>
<name>A0A6M3J4Q0_9ZZZZ</name>
<dbReference type="EMBL" id="MT142467">
    <property type="protein sequence ID" value="QJA81694.1"/>
    <property type="molecule type" value="Genomic_DNA"/>
</dbReference>
<protein>
    <submittedName>
        <fullName evidence="1">Uncharacterized protein</fullName>
    </submittedName>
</protein>
<sequence length="145" mass="16134">MSQTKPKINPTTLSRNLSITALSLTGKNQSEIARTVGLSQQQVSQILKDDQCKAIIDKTLRIYIAHSHGIAKRFLQLCYDPDKKISLDAIKHYNQIIGIAGTHTVNQFFANIYNDNRSIITDDVARLFGMLSGQMVGEDEDAIDV</sequence>
<reference evidence="1" key="1">
    <citation type="submission" date="2020-03" db="EMBL/GenBank/DDBJ databases">
        <title>The deep terrestrial virosphere.</title>
        <authorList>
            <person name="Holmfeldt K."/>
            <person name="Nilsson E."/>
            <person name="Simone D."/>
            <person name="Lopez-Fernandez M."/>
            <person name="Wu X."/>
            <person name="de Brujin I."/>
            <person name="Lundin D."/>
            <person name="Andersson A."/>
            <person name="Bertilsson S."/>
            <person name="Dopson M."/>
        </authorList>
    </citation>
    <scope>NUCLEOTIDE SEQUENCE</scope>
    <source>
        <strain evidence="2">MM415A00502</strain>
        <strain evidence="1">MM415B00571</strain>
    </source>
</reference>
<dbReference type="EMBL" id="MT141508">
    <property type="protein sequence ID" value="QJA63882.1"/>
    <property type="molecule type" value="Genomic_DNA"/>
</dbReference>
<evidence type="ECO:0000313" key="2">
    <source>
        <dbReference type="EMBL" id="QJA81694.1"/>
    </source>
</evidence>
<dbReference type="Gene3D" id="1.10.10.60">
    <property type="entry name" value="Homeodomain-like"/>
    <property type="match status" value="1"/>
</dbReference>
<accession>A0A6M3J4Q0</accession>
<gene>
    <name evidence="2" type="ORF">MM415A00502_0018</name>
    <name evidence="1" type="ORF">MM415B00571_0028</name>
</gene>
<evidence type="ECO:0000313" key="1">
    <source>
        <dbReference type="EMBL" id="QJA63882.1"/>
    </source>
</evidence>